<reference evidence="6 7" key="1">
    <citation type="submission" date="2017-04" db="EMBL/GenBank/DDBJ databases">
        <title>Draft genome sequence of Tuber borchii Vittad., a whitish edible truffle.</title>
        <authorList>
            <consortium name="DOE Joint Genome Institute"/>
            <person name="Murat C."/>
            <person name="Kuo A."/>
            <person name="Barry K.W."/>
            <person name="Clum A."/>
            <person name="Dockter R.B."/>
            <person name="Fauchery L."/>
            <person name="Iotti M."/>
            <person name="Kohler A."/>
            <person name="Labutti K."/>
            <person name="Lindquist E.A."/>
            <person name="Lipzen A."/>
            <person name="Ohm R.A."/>
            <person name="Wang M."/>
            <person name="Grigoriev I.V."/>
            <person name="Zambonelli A."/>
            <person name="Martin F.M."/>
        </authorList>
    </citation>
    <scope>NUCLEOTIDE SEQUENCE [LARGE SCALE GENOMIC DNA]</scope>
    <source>
        <strain evidence="6 7">Tbo3840</strain>
    </source>
</reference>
<dbReference type="PANTHER" id="PTHR11360:SF177">
    <property type="entry name" value="RIBOFLAVIN TRANSPORTER MCH5"/>
    <property type="match status" value="1"/>
</dbReference>
<dbReference type="SUPFAM" id="SSF103473">
    <property type="entry name" value="MFS general substrate transporter"/>
    <property type="match status" value="1"/>
</dbReference>
<sequence>MFHNHQPASLESVPEQPQPQHHLAINQSPTDLPVLSQTTSRRNDDLPSLTFNPNGSNSIPNPLTATPSRTATTYPEGGGKAWSVVLGSFCGMVASFGIMNTIGTFQAHLTEHQLREYSEGQVGWIFGVYAFISFFGGIQIGPIFDCYGPKWLLVSGTVSVVASLMLLSISQSYWQFMLSFGILGGMGTSLVFTPAVASIGHWFLEKRGYATGVATTGGSVGGIVFPLIIQSATPKVGFGWAVRIVGFVCLLLMNWKNTPKREGFDPSIDLTAFKDPRFTLTTLGVFMIEWGVFVPLTYITSYSLLYLHLPRAFSYQLLAILNVGSVFGRWLPGLVADGIGRFNTMIITVAFCLVTTLALWLPSAYMHDGNAGGAKALMIVFALMYGFGSGSGITLTPVCVGQICETREYGKKYGTCYFFVSFGTLTGIPIAGQIIHSMNGQFTGLILFTAASYIAAAVFFVAARVVGAGTGLRTIY</sequence>
<evidence type="ECO:0000313" key="7">
    <source>
        <dbReference type="Proteomes" id="UP000244722"/>
    </source>
</evidence>
<feature type="transmembrane region" description="Helical" evidence="4">
    <location>
        <begin position="416"/>
        <end position="436"/>
    </location>
</feature>
<keyword evidence="4" id="KW-0472">Membrane</keyword>
<comment type="subcellular location">
    <subcellularLocation>
        <location evidence="1">Membrane</location>
        <topology evidence="1">Multi-pass membrane protein</topology>
    </subcellularLocation>
</comment>
<dbReference type="InterPro" id="IPR011701">
    <property type="entry name" value="MFS"/>
</dbReference>
<evidence type="ECO:0000256" key="1">
    <source>
        <dbReference type="ARBA" id="ARBA00004141"/>
    </source>
</evidence>
<dbReference type="InterPro" id="IPR050327">
    <property type="entry name" value="Proton-linked_MCT"/>
</dbReference>
<feature type="compositionally biased region" description="Polar residues" evidence="3">
    <location>
        <begin position="25"/>
        <end position="40"/>
    </location>
</feature>
<name>A0A2T6ZDN0_TUBBO</name>
<dbReference type="PANTHER" id="PTHR11360">
    <property type="entry name" value="MONOCARBOXYLATE TRANSPORTER"/>
    <property type="match status" value="1"/>
</dbReference>
<keyword evidence="4" id="KW-1133">Transmembrane helix</keyword>
<dbReference type="GO" id="GO:0022857">
    <property type="term" value="F:transmembrane transporter activity"/>
    <property type="evidence" value="ECO:0007669"/>
    <property type="project" value="InterPro"/>
</dbReference>
<dbReference type="EMBL" id="NESQ01000363">
    <property type="protein sequence ID" value="PUU73600.1"/>
    <property type="molecule type" value="Genomic_DNA"/>
</dbReference>
<dbReference type="InterPro" id="IPR036259">
    <property type="entry name" value="MFS_trans_sf"/>
</dbReference>
<dbReference type="Pfam" id="PF07690">
    <property type="entry name" value="MFS_1"/>
    <property type="match status" value="1"/>
</dbReference>
<feature type="transmembrane region" description="Helical" evidence="4">
    <location>
        <begin position="122"/>
        <end position="144"/>
    </location>
</feature>
<proteinExistence type="inferred from homology"/>
<feature type="transmembrane region" description="Helical" evidence="4">
    <location>
        <begin position="209"/>
        <end position="232"/>
    </location>
</feature>
<feature type="region of interest" description="Disordered" evidence="3">
    <location>
        <begin position="1"/>
        <end position="72"/>
    </location>
</feature>
<dbReference type="PROSITE" id="PS50850">
    <property type="entry name" value="MFS"/>
    <property type="match status" value="1"/>
</dbReference>
<feature type="transmembrane region" description="Helical" evidence="4">
    <location>
        <begin position="442"/>
        <end position="466"/>
    </location>
</feature>
<organism evidence="6 7">
    <name type="scientific">Tuber borchii</name>
    <name type="common">White truffle</name>
    <dbReference type="NCBI Taxonomy" id="42251"/>
    <lineage>
        <taxon>Eukaryota</taxon>
        <taxon>Fungi</taxon>
        <taxon>Dikarya</taxon>
        <taxon>Ascomycota</taxon>
        <taxon>Pezizomycotina</taxon>
        <taxon>Pezizomycetes</taxon>
        <taxon>Pezizales</taxon>
        <taxon>Tuberaceae</taxon>
        <taxon>Tuber</taxon>
    </lineage>
</organism>
<dbReference type="OrthoDB" id="410267at2759"/>
<evidence type="ECO:0000256" key="4">
    <source>
        <dbReference type="SAM" id="Phobius"/>
    </source>
</evidence>
<gene>
    <name evidence="6" type="ORF">B9Z19DRAFT_1034609</name>
</gene>
<evidence type="ECO:0000256" key="3">
    <source>
        <dbReference type="SAM" id="MobiDB-lite"/>
    </source>
</evidence>
<feature type="transmembrane region" description="Helical" evidence="4">
    <location>
        <begin position="344"/>
        <end position="365"/>
    </location>
</feature>
<evidence type="ECO:0000313" key="6">
    <source>
        <dbReference type="EMBL" id="PUU73600.1"/>
    </source>
</evidence>
<feature type="compositionally biased region" description="Polar residues" evidence="3">
    <location>
        <begin position="49"/>
        <end position="72"/>
    </location>
</feature>
<evidence type="ECO:0000256" key="2">
    <source>
        <dbReference type="ARBA" id="ARBA00006727"/>
    </source>
</evidence>
<dbReference type="Proteomes" id="UP000244722">
    <property type="component" value="Unassembled WGS sequence"/>
</dbReference>
<comment type="similarity">
    <text evidence="2">Belongs to the major facilitator superfamily. Monocarboxylate porter (TC 2.A.1.13) family.</text>
</comment>
<keyword evidence="4" id="KW-0812">Transmembrane</keyword>
<feature type="transmembrane region" description="Helical" evidence="4">
    <location>
        <begin position="312"/>
        <end position="332"/>
    </location>
</feature>
<dbReference type="CDD" id="cd17352">
    <property type="entry name" value="MFS_MCT_SLC16"/>
    <property type="match status" value="1"/>
</dbReference>
<feature type="transmembrane region" description="Helical" evidence="4">
    <location>
        <begin position="151"/>
        <end position="170"/>
    </location>
</feature>
<dbReference type="Gene3D" id="1.20.1250.20">
    <property type="entry name" value="MFS general substrate transporter like domains"/>
    <property type="match status" value="2"/>
</dbReference>
<feature type="transmembrane region" description="Helical" evidence="4">
    <location>
        <begin position="278"/>
        <end position="300"/>
    </location>
</feature>
<feature type="domain" description="Major facilitator superfamily (MFS) profile" evidence="5">
    <location>
        <begin position="80"/>
        <end position="467"/>
    </location>
</feature>
<feature type="transmembrane region" description="Helical" evidence="4">
    <location>
        <begin position="176"/>
        <end position="197"/>
    </location>
</feature>
<protein>
    <submittedName>
        <fullName evidence="6">Major facilitator superfamily domain-containing protein</fullName>
    </submittedName>
</protein>
<dbReference type="STRING" id="42251.A0A2T6ZDN0"/>
<keyword evidence="7" id="KW-1185">Reference proteome</keyword>
<feature type="transmembrane region" description="Helical" evidence="4">
    <location>
        <begin position="81"/>
        <end position="102"/>
    </location>
</feature>
<accession>A0A2T6ZDN0</accession>
<dbReference type="GO" id="GO:0016020">
    <property type="term" value="C:membrane"/>
    <property type="evidence" value="ECO:0007669"/>
    <property type="project" value="UniProtKB-SubCell"/>
</dbReference>
<feature type="transmembrane region" description="Helical" evidence="4">
    <location>
        <begin position="377"/>
        <end position="404"/>
    </location>
</feature>
<dbReference type="AlphaFoldDB" id="A0A2T6ZDN0"/>
<feature type="transmembrane region" description="Helical" evidence="4">
    <location>
        <begin position="238"/>
        <end position="257"/>
    </location>
</feature>
<evidence type="ECO:0000259" key="5">
    <source>
        <dbReference type="PROSITE" id="PS50850"/>
    </source>
</evidence>
<comment type="caution">
    <text evidence="6">The sequence shown here is derived from an EMBL/GenBank/DDBJ whole genome shotgun (WGS) entry which is preliminary data.</text>
</comment>
<dbReference type="InterPro" id="IPR020846">
    <property type="entry name" value="MFS_dom"/>
</dbReference>